<proteinExistence type="predicted"/>
<dbReference type="SUPFAM" id="SSF53474">
    <property type="entry name" value="alpha/beta-Hydrolases"/>
    <property type="match status" value="1"/>
</dbReference>
<dbReference type="PANTHER" id="PTHR42776:SF13">
    <property type="entry name" value="DIPEPTIDYL-PEPTIDASE 5"/>
    <property type="match status" value="1"/>
</dbReference>
<keyword evidence="3" id="KW-0645">Protease</keyword>
<dbReference type="RefSeq" id="WP_009121046.1">
    <property type="nucleotide sequence ID" value="NZ_FQWK01000004.1"/>
</dbReference>
<dbReference type="SUPFAM" id="SSF82171">
    <property type="entry name" value="DPP6 N-terminal domain-like"/>
    <property type="match status" value="1"/>
</dbReference>
<evidence type="ECO:0000259" key="4">
    <source>
        <dbReference type="Pfam" id="PF00326"/>
    </source>
</evidence>
<dbReference type="Pfam" id="PF07676">
    <property type="entry name" value="PD40"/>
    <property type="match status" value="3"/>
</dbReference>
<keyword evidence="3" id="KW-0720">Serine protease</keyword>
<dbReference type="Pfam" id="PF00326">
    <property type="entry name" value="Peptidase_S9"/>
    <property type="match status" value="1"/>
</dbReference>
<organism evidence="5 6">
    <name type="scientific">Bacteroides clarus YIT 12056</name>
    <dbReference type="NCBI Taxonomy" id="762984"/>
    <lineage>
        <taxon>Bacteria</taxon>
        <taxon>Pseudomonadati</taxon>
        <taxon>Bacteroidota</taxon>
        <taxon>Bacteroidia</taxon>
        <taxon>Bacteroidales</taxon>
        <taxon>Bacteroidaceae</taxon>
        <taxon>Bacteroides</taxon>
    </lineage>
</organism>
<protein>
    <submittedName>
        <fullName evidence="5">Peptidase, S9A/B/C family, catalytic domain protein</fullName>
    </submittedName>
</protein>
<evidence type="ECO:0000313" key="6">
    <source>
        <dbReference type="Proteomes" id="UP000010321"/>
    </source>
</evidence>
<dbReference type="InterPro" id="IPR001375">
    <property type="entry name" value="Peptidase_S9_cat"/>
</dbReference>
<gene>
    <name evidence="5" type="ORF">HMPREF9445_00857</name>
</gene>
<evidence type="ECO:0000256" key="3">
    <source>
        <dbReference type="ARBA" id="ARBA00022825"/>
    </source>
</evidence>
<dbReference type="InterPro" id="IPR011659">
    <property type="entry name" value="WD40"/>
</dbReference>
<dbReference type="Gene3D" id="2.120.10.30">
    <property type="entry name" value="TolB, C-terminal domain"/>
    <property type="match status" value="2"/>
</dbReference>
<keyword evidence="6" id="KW-1185">Reference proteome</keyword>
<keyword evidence="1" id="KW-0732">Signal</keyword>
<evidence type="ECO:0000256" key="2">
    <source>
        <dbReference type="ARBA" id="ARBA00022801"/>
    </source>
</evidence>
<dbReference type="Gene3D" id="3.40.50.1820">
    <property type="entry name" value="alpha/beta hydrolase"/>
    <property type="match status" value="1"/>
</dbReference>
<evidence type="ECO:0000256" key="1">
    <source>
        <dbReference type="ARBA" id="ARBA00022729"/>
    </source>
</evidence>
<dbReference type="PROSITE" id="PS51257">
    <property type="entry name" value="PROKAR_LIPOPROTEIN"/>
    <property type="match status" value="1"/>
</dbReference>
<name>A0ABN0CQS9_9BACE</name>
<dbReference type="InterPro" id="IPR029058">
    <property type="entry name" value="AB_hydrolase_fold"/>
</dbReference>
<sequence length="736" mass="83405">MKQSNLLFMSAAMMLASCGGTKEAGQNGALIERSDIKIEGQRMTPEALWAMGRIGSVAVSPDEKQIAYSVAYYSVPENKSNNELFVMNADGSNNKQITRDNWQESQPAWIKDGKKIAFLCNESGSSQVWEMNPDGTERKQLTQYDGDIEGFAFSPDGKKLLFIAQVKTVQSTADKHPDLPKATGIIVTDLMYKHWDEWVTTAPHPFVAEFDGNGISNVKDILEGLPYESPMKPFGGIEQLAWSPASDKVAFTCRMKTGLAYAISTDSDIYEYDVQKGGFVNLCKQDAKASDGQTEMAGYDTNPQYSPDGKYIAWQSMERDGYEADLNRLCVMDRATGEKRFVSQGFQSNVDAFLWNKDSRSIFFLGVWQGRTQIYNTGLEDDKHIYQLTNGMYDYASMALCGNSMIAKRHSMSMGDEIFSIGQLDSKPFPVCMFGTDTYNNADSNTPVEEIYPVTQLTFENKQIYDQLEMGKVEGRWMKTTDGKQMLTWIIYPPHFDPNKKYPTLLFCEGGPQSPVSQFWSYRWNFQIMAANDYIIVAPNRRGLPGFGVEWNEAISGDYGGQCMKDYFTAIDEMAKEPFVDKDRLGCVGASFGGFSVYWLAGHHDKRFKAFIAHDGIFNMEMQYLETEEKWFANWDMGGAYWEKNNATAQRTFANSPHLFVDKWDTPILCIHGEKDFRILANQAMAAFDAAVMRGVPAELLIYPDENHWVLKPQNGILWQRTFFEWLDKWLKPAKQ</sequence>
<keyword evidence="2" id="KW-0378">Hydrolase</keyword>
<reference evidence="5 6" key="1">
    <citation type="submission" date="2011-02" db="EMBL/GenBank/DDBJ databases">
        <authorList>
            <person name="Weinstock G."/>
            <person name="Sodergren E."/>
            <person name="Clifton S."/>
            <person name="Fulton L."/>
            <person name="Fulton B."/>
            <person name="Courtney L."/>
            <person name="Fronick C."/>
            <person name="Harrison M."/>
            <person name="Strong C."/>
            <person name="Farmer C."/>
            <person name="Delahaunty K."/>
            <person name="Markovic C."/>
            <person name="Hall O."/>
            <person name="Minx P."/>
            <person name="Tomlinson C."/>
            <person name="Mitreva M."/>
            <person name="Hou S."/>
            <person name="Chen J."/>
            <person name="Wollam A."/>
            <person name="Pepin K.H."/>
            <person name="Johnson M."/>
            <person name="Bhonagiri V."/>
            <person name="Zhang X."/>
            <person name="Suruliraj S."/>
            <person name="Warren W."/>
            <person name="Chinwalla A."/>
            <person name="Mardis E.R."/>
            <person name="Wilson R.K."/>
        </authorList>
    </citation>
    <scope>NUCLEOTIDE SEQUENCE [LARGE SCALE GENOMIC DNA]</scope>
    <source>
        <strain evidence="5 6">YIT 12056</strain>
    </source>
</reference>
<feature type="domain" description="Peptidase S9 prolyl oligopeptidase catalytic" evidence="4">
    <location>
        <begin position="520"/>
        <end position="732"/>
    </location>
</feature>
<dbReference type="Proteomes" id="UP000010321">
    <property type="component" value="Unassembled WGS sequence"/>
</dbReference>
<dbReference type="InterPro" id="IPR011042">
    <property type="entry name" value="6-blade_b-propeller_TolB-like"/>
</dbReference>
<comment type="caution">
    <text evidence="5">The sequence shown here is derived from an EMBL/GenBank/DDBJ whole genome shotgun (WGS) entry which is preliminary data.</text>
</comment>
<evidence type="ECO:0000313" key="5">
    <source>
        <dbReference type="EMBL" id="EGF53341.1"/>
    </source>
</evidence>
<dbReference type="EMBL" id="AFBM01000008">
    <property type="protein sequence ID" value="EGF53341.1"/>
    <property type="molecule type" value="Genomic_DNA"/>
</dbReference>
<accession>A0ABN0CQS9</accession>
<dbReference type="PANTHER" id="PTHR42776">
    <property type="entry name" value="SERINE PEPTIDASE S9 FAMILY MEMBER"/>
    <property type="match status" value="1"/>
</dbReference>